<keyword evidence="2" id="KW-1185">Reference proteome</keyword>
<dbReference type="EMBL" id="JBFAUK010000012">
    <property type="protein sequence ID" value="MEV5508244.1"/>
    <property type="molecule type" value="Genomic_DNA"/>
</dbReference>
<dbReference type="Proteomes" id="UP001552594">
    <property type="component" value="Unassembled WGS sequence"/>
</dbReference>
<dbReference type="RefSeq" id="WP_109280267.1">
    <property type="nucleotide sequence ID" value="NZ_JBFAUK010000012.1"/>
</dbReference>
<evidence type="ECO:0000313" key="2">
    <source>
        <dbReference type="Proteomes" id="UP001552594"/>
    </source>
</evidence>
<name>A0ABV3K150_STRON</name>
<dbReference type="InterPro" id="IPR029074">
    <property type="entry name" value="Imm49"/>
</dbReference>
<gene>
    <name evidence="1" type="ORF">AB0L16_17480</name>
</gene>
<accession>A0ABV3K150</accession>
<proteinExistence type="predicted"/>
<sequence length="285" mass="31403">MTVTVARHLQPRPDGQAFAARLSERVNRRVDGLEESSSMIDFAFSTALLALQAHCAADPEGARLETWKAAVTAMQLGSALFAVTGASEGTVECFINGRPRAVPAVGPQPYADADHWLSAFWLALVCRERERMTQLCEIPLDRLRSPDGVYDEYVYHWIDVQQTYQLRRPGLVDKLIATIADASPEAAAVTPPGVLDGLMYPPIHLFYLVVREREEEFAPALGEALDLHKSYWSAEEWAAKPDGALALGPLAMACLAFDREFPVDVESPYIPKYLLSGGWLGEFPA</sequence>
<reference evidence="1 2" key="1">
    <citation type="submission" date="2024-06" db="EMBL/GenBank/DDBJ databases">
        <title>The Natural Products Discovery Center: Release of the First 8490 Sequenced Strains for Exploring Actinobacteria Biosynthetic Diversity.</title>
        <authorList>
            <person name="Kalkreuter E."/>
            <person name="Kautsar S.A."/>
            <person name="Yang D."/>
            <person name="Bader C.D."/>
            <person name="Teijaro C.N."/>
            <person name="Fluegel L."/>
            <person name="Davis C.M."/>
            <person name="Simpson J.R."/>
            <person name="Lauterbach L."/>
            <person name="Steele A.D."/>
            <person name="Gui C."/>
            <person name="Meng S."/>
            <person name="Li G."/>
            <person name="Viehrig K."/>
            <person name="Ye F."/>
            <person name="Su P."/>
            <person name="Kiefer A.F."/>
            <person name="Nichols A."/>
            <person name="Cepeda A.J."/>
            <person name="Yan W."/>
            <person name="Fan B."/>
            <person name="Jiang Y."/>
            <person name="Adhikari A."/>
            <person name="Zheng C.-J."/>
            <person name="Schuster L."/>
            <person name="Cowan T.M."/>
            <person name="Smanski M.J."/>
            <person name="Chevrette M.G."/>
            <person name="De Carvalho L.P.S."/>
            <person name="Shen B."/>
        </authorList>
    </citation>
    <scope>NUCLEOTIDE SEQUENCE [LARGE SCALE GENOMIC DNA]</scope>
    <source>
        <strain evidence="1 2">NPDC052347</strain>
    </source>
</reference>
<evidence type="ECO:0000313" key="1">
    <source>
        <dbReference type="EMBL" id="MEV5508244.1"/>
    </source>
</evidence>
<protein>
    <submittedName>
        <fullName evidence="1">Immunity 49 family protein</fullName>
    </submittedName>
</protein>
<comment type="caution">
    <text evidence="1">The sequence shown here is derived from an EMBL/GenBank/DDBJ whole genome shotgun (WGS) entry which is preliminary data.</text>
</comment>
<organism evidence="1 2">
    <name type="scientific">Streptomyces orinoci</name>
    <name type="common">Streptoverticillium orinoci</name>
    <dbReference type="NCBI Taxonomy" id="67339"/>
    <lineage>
        <taxon>Bacteria</taxon>
        <taxon>Bacillati</taxon>
        <taxon>Actinomycetota</taxon>
        <taxon>Actinomycetes</taxon>
        <taxon>Kitasatosporales</taxon>
        <taxon>Streptomycetaceae</taxon>
        <taxon>Streptomyces</taxon>
    </lineage>
</organism>
<dbReference type="Pfam" id="PF15575">
    <property type="entry name" value="Imm49"/>
    <property type="match status" value="1"/>
</dbReference>